<evidence type="ECO:0000256" key="3">
    <source>
        <dbReference type="ARBA" id="ARBA00023125"/>
    </source>
</evidence>
<evidence type="ECO:0000256" key="4">
    <source>
        <dbReference type="ARBA" id="ARBA00023163"/>
    </source>
</evidence>
<dbReference type="InterPro" id="IPR000847">
    <property type="entry name" value="LysR_HTH_N"/>
</dbReference>
<dbReference type="AlphaFoldDB" id="A0A5B7WSR3"/>
<keyword evidence="3" id="KW-0238">DNA-binding</keyword>
<evidence type="ECO:0000256" key="1">
    <source>
        <dbReference type="ARBA" id="ARBA00009437"/>
    </source>
</evidence>
<evidence type="ECO:0000256" key="2">
    <source>
        <dbReference type="ARBA" id="ARBA00023015"/>
    </source>
</evidence>
<name>A0A5B7WSR3_9MICC</name>
<dbReference type="Proteomes" id="UP000307000">
    <property type="component" value="Chromosome"/>
</dbReference>
<keyword evidence="7" id="KW-1185">Reference proteome</keyword>
<accession>A0A5B7WSR3</accession>
<comment type="similarity">
    <text evidence="1">Belongs to the LysR transcriptional regulatory family.</text>
</comment>
<dbReference type="Pfam" id="PF00126">
    <property type="entry name" value="HTH_1"/>
    <property type="match status" value="1"/>
</dbReference>
<dbReference type="GO" id="GO:0032993">
    <property type="term" value="C:protein-DNA complex"/>
    <property type="evidence" value="ECO:0007669"/>
    <property type="project" value="TreeGrafter"/>
</dbReference>
<dbReference type="InterPro" id="IPR036390">
    <property type="entry name" value="WH_DNA-bd_sf"/>
</dbReference>
<dbReference type="Pfam" id="PF03466">
    <property type="entry name" value="LysR_substrate"/>
    <property type="match status" value="1"/>
</dbReference>
<evidence type="ECO:0000313" key="7">
    <source>
        <dbReference type="Proteomes" id="UP000307000"/>
    </source>
</evidence>
<dbReference type="PROSITE" id="PS50931">
    <property type="entry name" value="HTH_LYSR"/>
    <property type="match status" value="1"/>
</dbReference>
<keyword evidence="4" id="KW-0804">Transcription</keyword>
<dbReference type="InterPro" id="IPR005119">
    <property type="entry name" value="LysR_subst-bd"/>
</dbReference>
<protein>
    <submittedName>
        <fullName evidence="6">LysR family transcriptional regulator</fullName>
    </submittedName>
</protein>
<evidence type="ECO:0000259" key="5">
    <source>
        <dbReference type="PROSITE" id="PS50931"/>
    </source>
</evidence>
<dbReference type="EMBL" id="CP034412">
    <property type="protein sequence ID" value="QCY46315.1"/>
    <property type="molecule type" value="Genomic_DNA"/>
</dbReference>
<keyword evidence="2" id="KW-0805">Transcription regulation</keyword>
<sequence>MSGFSLRHLQIMAELPEHDTLGSAASELHISESALSQALNTIERLAGEQLCLRRKAHGITMTASGRYFSSLARKIVAEVEDLNATFPHREGVLRGPVRFGCFASLSPHLIPAIMEGFPPLHPRVQVSVQVGTHDDLIPALNSGELDVAFVYDLMLPPDLRKQVVYETEMQVLLHPQHPLAALERPLQLRDLVDEPMIMYESTPSTDYVLQLFAAQSLDPHIIASLPQMILVSAMVGRGLGYGMLMERPNNAQLSLEGRALAFRRLSPPNYPNSVVAISPRHTTLSPRVQALVDYATDLMGQAMAEQRALAELPGSRSR</sequence>
<organism evidence="6 7">
    <name type="scientific">Glutamicibacter creatinolyticus</name>
    <dbReference type="NCBI Taxonomy" id="162496"/>
    <lineage>
        <taxon>Bacteria</taxon>
        <taxon>Bacillati</taxon>
        <taxon>Actinomycetota</taxon>
        <taxon>Actinomycetes</taxon>
        <taxon>Micrococcales</taxon>
        <taxon>Micrococcaceae</taxon>
        <taxon>Glutamicibacter</taxon>
    </lineage>
</organism>
<dbReference type="KEGG" id="gcr:GcLGCM259_0550"/>
<reference evidence="6 7" key="1">
    <citation type="submission" date="2018-12" db="EMBL/GenBank/DDBJ databases">
        <title>Complete Genome Sequence of Glutamicibacter creatinolyticus strain LGCM259,isolated from an abscess of a 12-year-old mare in Italy.</title>
        <authorList>
            <person name="Santos R.G."/>
            <person name="Silva A.L."/>
            <person name="Seyffert N."/>
            <person name="Castro T.L.P."/>
            <person name="Attili A.R."/>
            <person name="Rifici C."/>
            <person name="Mazzullo G."/>
            <person name="Brenig B."/>
            <person name="Venanzi F."/>
            <person name="Azevedo V."/>
        </authorList>
    </citation>
    <scope>NUCLEOTIDE SEQUENCE [LARGE SCALE GENOMIC DNA]</scope>
    <source>
        <strain evidence="6 7">LGCM 259</strain>
    </source>
</reference>
<proteinExistence type="inferred from homology"/>
<feature type="domain" description="HTH lysR-type" evidence="5">
    <location>
        <begin position="4"/>
        <end position="62"/>
    </location>
</feature>
<evidence type="ECO:0000313" key="6">
    <source>
        <dbReference type="EMBL" id="QCY46315.1"/>
    </source>
</evidence>
<dbReference type="PANTHER" id="PTHR30346">
    <property type="entry name" value="TRANSCRIPTIONAL DUAL REGULATOR HCAR-RELATED"/>
    <property type="match status" value="1"/>
</dbReference>
<dbReference type="PANTHER" id="PTHR30346:SF0">
    <property type="entry name" value="HCA OPERON TRANSCRIPTIONAL ACTIVATOR HCAR"/>
    <property type="match status" value="1"/>
</dbReference>
<dbReference type="SUPFAM" id="SSF53850">
    <property type="entry name" value="Periplasmic binding protein-like II"/>
    <property type="match status" value="1"/>
</dbReference>
<dbReference type="SUPFAM" id="SSF46785">
    <property type="entry name" value="Winged helix' DNA-binding domain"/>
    <property type="match status" value="1"/>
</dbReference>
<dbReference type="Gene3D" id="3.40.190.10">
    <property type="entry name" value="Periplasmic binding protein-like II"/>
    <property type="match status" value="2"/>
</dbReference>
<gene>
    <name evidence="6" type="ORF">GcLGCM259_0550</name>
</gene>
<dbReference type="InterPro" id="IPR036388">
    <property type="entry name" value="WH-like_DNA-bd_sf"/>
</dbReference>
<dbReference type="GO" id="GO:0003700">
    <property type="term" value="F:DNA-binding transcription factor activity"/>
    <property type="evidence" value="ECO:0007669"/>
    <property type="project" value="InterPro"/>
</dbReference>
<dbReference type="Gene3D" id="1.10.10.10">
    <property type="entry name" value="Winged helix-like DNA-binding domain superfamily/Winged helix DNA-binding domain"/>
    <property type="match status" value="1"/>
</dbReference>
<dbReference type="GO" id="GO:0003677">
    <property type="term" value="F:DNA binding"/>
    <property type="evidence" value="ECO:0007669"/>
    <property type="project" value="UniProtKB-KW"/>
</dbReference>
<dbReference type="RefSeq" id="WP_246049719.1">
    <property type="nucleotide sequence ID" value="NZ_CP034412.1"/>
</dbReference>